<organism evidence="2 3">
    <name type="scientific">Parastrongyloides trichosuri</name>
    <name type="common">Possum-specific nematode worm</name>
    <dbReference type="NCBI Taxonomy" id="131310"/>
    <lineage>
        <taxon>Eukaryota</taxon>
        <taxon>Metazoa</taxon>
        <taxon>Ecdysozoa</taxon>
        <taxon>Nematoda</taxon>
        <taxon>Chromadorea</taxon>
        <taxon>Rhabditida</taxon>
        <taxon>Tylenchina</taxon>
        <taxon>Panagrolaimomorpha</taxon>
        <taxon>Strongyloidoidea</taxon>
        <taxon>Strongyloididae</taxon>
        <taxon>Parastrongyloides</taxon>
    </lineage>
</organism>
<feature type="compositionally biased region" description="Low complexity" evidence="1">
    <location>
        <begin position="244"/>
        <end position="255"/>
    </location>
</feature>
<dbReference type="SUPFAM" id="SSF143990">
    <property type="entry name" value="YbiA-like"/>
    <property type="match status" value="1"/>
</dbReference>
<dbReference type="AlphaFoldDB" id="A0A0N4ZA90"/>
<accession>A0A0N4ZA90</accession>
<protein>
    <submittedName>
        <fullName evidence="3">Uncharacterized protein</fullName>
    </submittedName>
</protein>
<evidence type="ECO:0000313" key="2">
    <source>
        <dbReference type="Proteomes" id="UP000038045"/>
    </source>
</evidence>
<dbReference type="Proteomes" id="UP000038045">
    <property type="component" value="Unplaced"/>
</dbReference>
<feature type="region of interest" description="Disordered" evidence="1">
    <location>
        <begin position="1"/>
        <end position="41"/>
    </location>
</feature>
<feature type="compositionally biased region" description="Low complexity" evidence="1">
    <location>
        <begin position="110"/>
        <end position="121"/>
    </location>
</feature>
<dbReference type="WBParaSite" id="PTRK_0000429700.1">
    <property type="protein sequence ID" value="PTRK_0000429700.1"/>
    <property type="gene ID" value="PTRK_0000429700"/>
</dbReference>
<sequence>MRSNMKDSSNESPPPVPPVPPVPPGLNYTSPIPVQIPQHHGSSSYVPMPHMYGYTYVPGLTCTPPPSPIPIAQVPTHMIGTTYVLTGCCTAHKAVQDCGSAHPTESGPSENAEPAGPAENAEPAEHAELVEPAETEPAETYSSNESPPPVPPVPPVPPGLNYTSPIPVQIPQHHGSSSYVPMPHMYGYTYVPGLTCTPPPSPIPIAQVPTHMIGTTYVLTGCCTAHKAVQDYGSAHPTESGPSENAEPAGPAENAEPAEHAELVEPAETEPAETEPAEHAEPDVYAENAEPAEHAELDVYTGPAEPAETEPAEHAEADVYDENAEPAEHAELDVYTEPAEPSVSAEPDVYAEPAEHAELVEPVVSEQDPIRNEPSYALEPYHISEQEPEPPSSKYQSFWPPATYGSTNMVVRRHTPEPTEHAVLSNFISRPRTPGLSFIMNETNILYIGSPQNTYDFDYSGARFRYRTNIFNSVRQALNYHMVLHSHGESGAAKYLQNNDIPELVPNYRTDRWLEDEGFTVLKEIIIEKYRQNSGIRRFLKNESDKILVYCTLPDPVLGTGGTIKETKEWIAQRQPIYYSIPEPSNISLNNMDLTYRGFNIYGLVLMFARYEMFQNNML</sequence>
<name>A0A0N4ZA90_PARTI</name>
<feature type="region of interest" description="Disordered" evidence="1">
    <location>
        <begin position="233"/>
        <end position="257"/>
    </location>
</feature>
<proteinExistence type="predicted"/>
<evidence type="ECO:0000313" key="3">
    <source>
        <dbReference type="WBParaSite" id="PTRK_0000429700.1"/>
    </source>
</evidence>
<keyword evidence="2" id="KW-1185">Reference proteome</keyword>
<reference evidence="3" key="1">
    <citation type="submission" date="2017-02" db="UniProtKB">
        <authorList>
            <consortium name="WormBaseParasite"/>
        </authorList>
    </citation>
    <scope>IDENTIFICATION</scope>
</reference>
<dbReference type="Gene3D" id="1.10.357.40">
    <property type="entry name" value="YbiA-like"/>
    <property type="match status" value="1"/>
</dbReference>
<evidence type="ECO:0000256" key="1">
    <source>
        <dbReference type="SAM" id="MobiDB-lite"/>
    </source>
</evidence>
<feature type="compositionally biased region" description="Pro residues" evidence="1">
    <location>
        <begin position="12"/>
        <end position="24"/>
    </location>
</feature>
<feature type="compositionally biased region" description="Pro residues" evidence="1">
    <location>
        <begin position="146"/>
        <end position="158"/>
    </location>
</feature>
<dbReference type="InterPro" id="IPR037238">
    <property type="entry name" value="YbiA-like_sf"/>
</dbReference>
<feature type="region of interest" description="Disordered" evidence="1">
    <location>
        <begin position="98"/>
        <end position="166"/>
    </location>
</feature>